<comment type="caution">
    <text evidence="1">The sequence shown here is derived from an EMBL/GenBank/DDBJ whole genome shotgun (WGS) entry which is preliminary data.</text>
</comment>
<accession>A0ACA9RU78</accession>
<keyword evidence="2" id="KW-1185">Reference proteome</keyword>
<sequence>MESKSSLLGIFLIACSEILTYSMALASPLVKRASLCNAICVGHCDTCAFVSSNCTD</sequence>
<organism evidence="1 2">
    <name type="scientific">Racocetra persica</name>
    <dbReference type="NCBI Taxonomy" id="160502"/>
    <lineage>
        <taxon>Eukaryota</taxon>
        <taxon>Fungi</taxon>
        <taxon>Fungi incertae sedis</taxon>
        <taxon>Mucoromycota</taxon>
        <taxon>Glomeromycotina</taxon>
        <taxon>Glomeromycetes</taxon>
        <taxon>Diversisporales</taxon>
        <taxon>Gigasporaceae</taxon>
        <taxon>Racocetra</taxon>
    </lineage>
</organism>
<protein>
    <submittedName>
        <fullName evidence="1">600_t:CDS:1</fullName>
    </submittedName>
</protein>
<feature type="non-terminal residue" evidence="1">
    <location>
        <position position="56"/>
    </location>
</feature>
<reference evidence="1" key="1">
    <citation type="submission" date="2021-06" db="EMBL/GenBank/DDBJ databases">
        <authorList>
            <person name="Kallberg Y."/>
            <person name="Tangrot J."/>
            <person name="Rosling A."/>
        </authorList>
    </citation>
    <scope>NUCLEOTIDE SEQUENCE</scope>
    <source>
        <strain evidence="1">MA461A</strain>
    </source>
</reference>
<proteinExistence type="predicted"/>
<evidence type="ECO:0000313" key="2">
    <source>
        <dbReference type="Proteomes" id="UP000789920"/>
    </source>
</evidence>
<dbReference type="EMBL" id="CAJVQC010069926">
    <property type="protein sequence ID" value="CAG8809281.1"/>
    <property type="molecule type" value="Genomic_DNA"/>
</dbReference>
<name>A0ACA9RU78_9GLOM</name>
<evidence type="ECO:0000313" key="1">
    <source>
        <dbReference type="EMBL" id="CAG8809281.1"/>
    </source>
</evidence>
<gene>
    <name evidence="1" type="ORF">RPERSI_LOCUS22829</name>
</gene>
<dbReference type="Proteomes" id="UP000789920">
    <property type="component" value="Unassembled WGS sequence"/>
</dbReference>